<sequence length="81" mass="8558">MAIVSNCNFKAASKRKCKASSSIFSCVDTDNLSLTVTLTFPNVASEIACCLPLSASSFAPISKGIPLTVTIGECRIYCCED</sequence>
<protein>
    <submittedName>
        <fullName evidence="1">Uncharacterized protein</fullName>
    </submittedName>
</protein>
<evidence type="ECO:0000313" key="1">
    <source>
        <dbReference type="EMBL" id="KAL2711935.1"/>
    </source>
</evidence>
<proteinExistence type="predicted"/>
<accession>A0ABD1ZWR9</accession>
<gene>
    <name evidence="1" type="ORF">V1478_018170</name>
</gene>
<dbReference type="Proteomes" id="UP001607302">
    <property type="component" value="Unassembled WGS sequence"/>
</dbReference>
<comment type="caution">
    <text evidence="1">The sequence shown here is derived from an EMBL/GenBank/DDBJ whole genome shotgun (WGS) entry which is preliminary data.</text>
</comment>
<dbReference type="AlphaFoldDB" id="A0ABD1ZWR9"/>
<evidence type="ECO:0000313" key="2">
    <source>
        <dbReference type="Proteomes" id="UP001607302"/>
    </source>
</evidence>
<organism evidence="1 2">
    <name type="scientific">Vespula squamosa</name>
    <name type="common">Southern yellow jacket</name>
    <name type="synonym">Wasp</name>
    <dbReference type="NCBI Taxonomy" id="30214"/>
    <lineage>
        <taxon>Eukaryota</taxon>
        <taxon>Metazoa</taxon>
        <taxon>Ecdysozoa</taxon>
        <taxon>Arthropoda</taxon>
        <taxon>Hexapoda</taxon>
        <taxon>Insecta</taxon>
        <taxon>Pterygota</taxon>
        <taxon>Neoptera</taxon>
        <taxon>Endopterygota</taxon>
        <taxon>Hymenoptera</taxon>
        <taxon>Apocrita</taxon>
        <taxon>Aculeata</taxon>
        <taxon>Vespoidea</taxon>
        <taxon>Vespidae</taxon>
        <taxon>Vespinae</taxon>
        <taxon>Vespula</taxon>
    </lineage>
</organism>
<reference evidence="1 2" key="1">
    <citation type="journal article" date="2024" name="Ann. Entomol. Soc. Am.">
        <title>Genomic analyses of the southern and eastern yellowjacket wasps (Hymenoptera: Vespidae) reveal evolutionary signatures of social life.</title>
        <authorList>
            <person name="Catto M.A."/>
            <person name="Caine P.B."/>
            <person name="Orr S.E."/>
            <person name="Hunt B.G."/>
            <person name="Goodisman M.A.D."/>
        </authorList>
    </citation>
    <scope>NUCLEOTIDE SEQUENCE [LARGE SCALE GENOMIC DNA]</scope>
    <source>
        <strain evidence="1">233</strain>
        <tissue evidence="1">Head and thorax</tissue>
    </source>
</reference>
<keyword evidence="2" id="KW-1185">Reference proteome</keyword>
<name>A0ABD1ZWR9_VESSQ</name>
<dbReference type="EMBL" id="JAUDFV010000167">
    <property type="protein sequence ID" value="KAL2711935.1"/>
    <property type="molecule type" value="Genomic_DNA"/>
</dbReference>